<feature type="transmembrane region" description="Helical" evidence="8">
    <location>
        <begin position="46"/>
        <end position="68"/>
    </location>
</feature>
<keyword evidence="6 8" id="KW-0472">Membrane</keyword>
<feature type="compositionally biased region" description="Low complexity" evidence="7">
    <location>
        <begin position="541"/>
        <end position="556"/>
    </location>
</feature>
<keyword evidence="4 11" id="KW-0067">ATP-binding</keyword>
<evidence type="ECO:0000259" key="9">
    <source>
        <dbReference type="PROSITE" id="PS50893"/>
    </source>
</evidence>
<reference evidence="11 12" key="1">
    <citation type="journal article" date="2010" name="Stand. Genomic Sci.">
        <title>Complete genome sequence of Geodermatophilus obscurus type strain (G-20).</title>
        <authorList>
            <person name="Ivanova N."/>
            <person name="Sikorski J."/>
            <person name="Jando M."/>
            <person name="Munk C."/>
            <person name="Lapidus A."/>
            <person name="Glavina Del Rio T."/>
            <person name="Copeland A."/>
            <person name="Tice H."/>
            <person name="Cheng J.-F."/>
            <person name="Lucas S."/>
            <person name="Chen F."/>
            <person name="Nolan M."/>
            <person name="Bruce D."/>
            <person name="Goodwin L."/>
            <person name="Pitluck S."/>
            <person name="Mavromatis K."/>
            <person name="Mikhailova N."/>
            <person name="Pati A."/>
            <person name="Chen A."/>
            <person name="Palaniappan K."/>
            <person name="Land M."/>
            <person name="Hauser L."/>
            <person name="Chang Y.-J."/>
            <person name="Jeffries C.D."/>
            <person name="Meincke L."/>
            <person name="Brettin T."/>
            <person name="Detter J.C."/>
            <person name="Detter J.C."/>
            <person name="Rohde M."/>
            <person name="Goeker M."/>
            <person name="Bristow J."/>
            <person name="Eisen J.A."/>
            <person name="Markowitz V."/>
            <person name="Hugenholtz P."/>
            <person name="Kyrpides N.C."/>
            <person name="Klenk H.-P."/>
        </authorList>
    </citation>
    <scope>NUCLEOTIDE SEQUENCE [LARGE SCALE GENOMIC DNA]</scope>
    <source>
        <strain evidence="12">ATCC 25078 / DSM 43160 / JCM 3152 / KCC A-0152 / KCTC 9177 / NBRC 13315 / NRRL B-3577 / G-20</strain>
    </source>
</reference>
<dbReference type="KEGG" id="gob:Gobs_2735"/>
<dbReference type="PROSITE" id="PS00211">
    <property type="entry name" value="ABC_TRANSPORTER_1"/>
    <property type="match status" value="1"/>
</dbReference>
<accession>D2S6J4</accession>
<evidence type="ECO:0000256" key="7">
    <source>
        <dbReference type="SAM" id="MobiDB-lite"/>
    </source>
</evidence>
<dbReference type="HOGENOM" id="CLU_000604_84_9_11"/>
<dbReference type="InterPro" id="IPR036640">
    <property type="entry name" value="ABC1_TM_sf"/>
</dbReference>
<evidence type="ECO:0000256" key="1">
    <source>
        <dbReference type="ARBA" id="ARBA00004651"/>
    </source>
</evidence>
<dbReference type="OrthoDB" id="3237158at2"/>
<keyword evidence="2 8" id="KW-0812">Transmembrane</keyword>
<dbReference type="PROSITE" id="PS50893">
    <property type="entry name" value="ABC_TRANSPORTER_2"/>
    <property type="match status" value="1"/>
</dbReference>
<dbReference type="PANTHER" id="PTHR24221">
    <property type="entry name" value="ATP-BINDING CASSETTE SUB-FAMILY B"/>
    <property type="match status" value="1"/>
</dbReference>
<gene>
    <name evidence="11" type="ordered locus">Gobs_2735</name>
</gene>
<dbReference type="InterPro" id="IPR027417">
    <property type="entry name" value="P-loop_NTPase"/>
</dbReference>
<dbReference type="InterPro" id="IPR014223">
    <property type="entry name" value="ABC_CydC/D"/>
</dbReference>
<reference evidence="12" key="2">
    <citation type="submission" date="2010-01" db="EMBL/GenBank/DDBJ databases">
        <title>The complete genome of Geodermatophilus obscurus DSM 43160.</title>
        <authorList>
            <consortium name="US DOE Joint Genome Institute (JGI-PGF)"/>
            <person name="Lucas S."/>
            <person name="Copeland A."/>
            <person name="Lapidus A."/>
            <person name="Glavina del Rio T."/>
            <person name="Dalin E."/>
            <person name="Tice H."/>
            <person name="Bruce D."/>
            <person name="Goodwin L."/>
            <person name="Pitluck S."/>
            <person name="Kyrpides N."/>
            <person name="Mavromatis K."/>
            <person name="Ivanova N."/>
            <person name="Munk A.C."/>
            <person name="Brettin T."/>
            <person name="Detter J.C."/>
            <person name="Han C."/>
            <person name="Larimer F."/>
            <person name="Land M."/>
            <person name="Hauser L."/>
            <person name="Markowitz V."/>
            <person name="Cheng J.-F."/>
            <person name="Hugenholtz P."/>
            <person name="Woyke T."/>
            <person name="Wu D."/>
            <person name="Jando M."/>
            <person name="Schneider S."/>
            <person name="Klenk H.-P."/>
            <person name="Eisen J.A."/>
        </authorList>
    </citation>
    <scope>NUCLEOTIDE SEQUENCE [LARGE SCALE GENOMIC DNA]</scope>
    <source>
        <strain evidence="12">ATCC 25078 / DSM 43160 / JCM 3152 / KCC A-0152 / KCTC 9177 / NBRC 13315 / NRRL B-3577 / G-20</strain>
    </source>
</reference>
<dbReference type="SUPFAM" id="SSF52540">
    <property type="entry name" value="P-loop containing nucleoside triphosphate hydrolases"/>
    <property type="match status" value="1"/>
</dbReference>
<dbReference type="RefSeq" id="WP_012948801.1">
    <property type="nucleotide sequence ID" value="NC_013757.1"/>
</dbReference>
<keyword evidence="3" id="KW-0547">Nucleotide-binding</keyword>
<dbReference type="SUPFAM" id="SSF90123">
    <property type="entry name" value="ABC transporter transmembrane region"/>
    <property type="match status" value="1"/>
</dbReference>
<keyword evidence="5 8" id="KW-1133">Transmembrane helix</keyword>
<dbReference type="GO" id="GO:0005524">
    <property type="term" value="F:ATP binding"/>
    <property type="evidence" value="ECO:0007669"/>
    <property type="project" value="UniProtKB-KW"/>
</dbReference>
<name>D2S6J4_GEOOG</name>
<keyword evidence="12" id="KW-1185">Reference proteome</keyword>
<dbReference type="GO" id="GO:0045454">
    <property type="term" value="P:cell redox homeostasis"/>
    <property type="evidence" value="ECO:0007669"/>
    <property type="project" value="InterPro"/>
</dbReference>
<dbReference type="CDD" id="cd03228">
    <property type="entry name" value="ABCC_MRP_Like"/>
    <property type="match status" value="1"/>
</dbReference>
<dbReference type="InterPro" id="IPR003439">
    <property type="entry name" value="ABC_transporter-like_ATP-bd"/>
</dbReference>
<dbReference type="eggNOG" id="COG4987">
    <property type="taxonomic scope" value="Bacteria"/>
</dbReference>
<dbReference type="AlphaFoldDB" id="D2S6J4"/>
<dbReference type="GO" id="GO:0016887">
    <property type="term" value="F:ATP hydrolysis activity"/>
    <property type="evidence" value="ECO:0007669"/>
    <property type="project" value="InterPro"/>
</dbReference>
<comment type="subcellular location">
    <subcellularLocation>
        <location evidence="1">Cell membrane</location>
        <topology evidence="1">Multi-pass membrane protein</topology>
    </subcellularLocation>
</comment>
<dbReference type="EMBL" id="CP001867">
    <property type="protein sequence ID" value="ADB75368.1"/>
    <property type="molecule type" value="Genomic_DNA"/>
</dbReference>
<dbReference type="Pfam" id="PF00005">
    <property type="entry name" value="ABC_tran"/>
    <property type="match status" value="1"/>
</dbReference>
<sequence length="562" mass="56752">MREVLRRLPPARTALAVALGALTVLTGAALLATSGALISGAAQRPATLLVLMPLITGVRLFGISRAALRYAERLVSHDLTLRLVARVRADLLVRLVPLAPAALTGARGGDLLARVRADVDELQGVFLRLVAPTAVAVLAGGAAVALTALVSPPLAAVLAGALLVLGVLVPAAGLVAGRRAAVAAGEADAAFGSDALDLLRGLADSAGGDGGARARTVLEDSLRRQEAAELASARLLAVTTVLREAVPAVGVGAALWLVGNDVATGATNPVLLAASALGVLGSFEAVGGLGAAWSAAGGIRAAAGRVRALGEQRPAVTDPAAPLPPPTGSALRLESVTLTHPGGRPAPAELDLAVAEGEKVALTGPSGVGKSSVLALLMRALDPDRGRVTLGDVDLRELALADVRARSAWAPQTPQLLGGTLAGNLRLARDDASEAELRAVLADVGLTGLLGTVGLDGWVGESGERLSAGERARVGVARALLSPAPVLLLDEPTAHLDAATTARLLDLLAAEDRTVVLVTHQTADLDRRWRVVDLAAPARTATARAPVPRPVPASRALEAPAR</sequence>
<dbReference type="STRING" id="526225.Gobs_2735"/>
<evidence type="ECO:0000256" key="8">
    <source>
        <dbReference type="SAM" id="Phobius"/>
    </source>
</evidence>
<dbReference type="InterPro" id="IPR039421">
    <property type="entry name" value="Type_1_exporter"/>
</dbReference>
<dbReference type="GO" id="GO:0005886">
    <property type="term" value="C:plasma membrane"/>
    <property type="evidence" value="ECO:0007669"/>
    <property type="project" value="UniProtKB-SubCell"/>
</dbReference>
<dbReference type="Gene3D" id="1.20.1560.10">
    <property type="entry name" value="ABC transporter type 1, transmembrane domain"/>
    <property type="match status" value="1"/>
</dbReference>
<feature type="region of interest" description="Disordered" evidence="7">
    <location>
        <begin position="541"/>
        <end position="562"/>
    </location>
</feature>
<protein>
    <submittedName>
        <fullName evidence="11">ABC transporter, CydDC cysteine exporter (CydDC-E) family, permease/ATP-binding protein CydC</fullName>
    </submittedName>
</protein>
<dbReference type="InterPro" id="IPR011527">
    <property type="entry name" value="ABC1_TM_dom"/>
</dbReference>
<feature type="transmembrane region" description="Helical" evidence="8">
    <location>
        <begin position="125"/>
        <end position="148"/>
    </location>
</feature>
<evidence type="ECO:0000256" key="5">
    <source>
        <dbReference type="ARBA" id="ARBA00022989"/>
    </source>
</evidence>
<dbReference type="GO" id="GO:0034775">
    <property type="term" value="P:glutathione transmembrane transport"/>
    <property type="evidence" value="ECO:0007669"/>
    <property type="project" value="InterPro"/>
</dbReference>
<evidence type="ECO:0000259" key="10">
    <source>
        <dbReference type="PROSITE" id="PS50929"/>
    </source>
</evidence>
<feature type="transmembrane region" description="Helical" evidence="8">
    <location>
        <begin position="154"/>
        <end position="176"/>
    </location>
</feature>
<feature type="domain" description="ABC transmembrane type-1" evidence="10">
    <location>
        <begin position="14"/>
        <end position="298"/>
    </location>
</feature>
<dbReference type="InterPro" id="IPR017871">
    <property type="entry name" value="ABC_transporter-like_CS"/>
</dbReference>
<evidence type="ECO:0000256" key="6">
    <source>
        <dbReference type="ARBA" id="ARBA00023136"/>
    </source>
</evidence>
<dbReference type="PANTHER" id="PTHR24221:SF654">
    <property type="entry name" value="ATP-BINDING CASSETTE SUB-FAMILY B MEMBER 6"/>
    <property type="match status" value="1"/>
</dbReference>
<dbReference type="Proteomes" id="UP000001382">
    <property type="component" value="Chromosome"/>
</dbReference>
<evidence type="ECO:0000313" key="12">
    <source>
        <dbReference type="Proteomes" id="UP000001382"/>
    </source>
</evidence>
<dbReference type="Gene3D" id="3.40.50.300">
    <property type="entry name" value="P-loop containing nucleotide triphosphate hydrolases"/>
    <property type="match status" value="1"/>
</dbReference>
<dbReference type="PROSITE" id="PS50929">
    <property type="entry name" value="ABC_TM1F"/>
    <property type="match status" value="1"/>
</dbReference>
<organism evidence="11 12">
    <name type="scientific">Geodermatophilus obscurus (strain ATCC 25078 / DSM 43160 / JCM 3152 / CCUG 61914 / KCC A-0152 / KCTC 9177 / NBRC 13315 / NRRL B-3577 / G-20)</name>
    <dbReference type="NCBI Taxonomy" id="526225"/>
    <lineage>
        <taxon>Bacteria</taxon>
        <taxon>Bacillati</taxon>
        <taxon>Actinomycetota</taxon>
        <taxon>Actinomycetes</taxon>
        <taxon>Geodermatophilales</taxon>
        <taxon>Geodermatophilaceae</taxon>
        <taxon>Geodermatophilus</taxon>
    </lineage>
</organism>
<dbReference type="InterPro" id="IPR003593">
    <property type="entry name" value="AAA+_ATPase"/>
</dbReference>
<evidence type="ECO:0000256" key="2">
    <source>
        <dbReference type="ARBA" id="ARBA00022692"/>
    </source>
</evidence>
<feature type="domain" description="ABC transporter" evidence="9">
    <location>
        <begin position="331"/>
        <end position="561"/>
    </location>
</feature>
<evidence type="ECO:0000256" key="3">
    <source>
        <dbReference type="ARBA" id="ARBA00022741"/>
    </source>
</evidence>
<proteinExistence type="predicted"/>
<evidence type="ECO:0000313" key="11">
    <source>
        <dbReference type="EMBL" id="ADB75368.1"/>
    </source>
</evidence>
<dbReference type="GO" id="GO:0140359">
    <property type="term" value="F:ABC-type transporter activity"/>
    <property type="evidence" value="ECO:0007669"/>
    <property type="project" value="InterPro"/>
</dbReference>
<evidence type="ECO:0000256" key="4">
    <source>
        <dbReference type="ARBA" id="ARBA00022840"/>
    </source>
</evidence>
<dbReference type="SMART" id="SM00382">
    <property type="entry name" value="AAA"/>
    <property type="match status" value="1"/>
</dbReference>
<dbReference type="NCBIfam" id="TIGR02868">
    <property type="entry name" value="CydC"/>
    <property type="match status" value="1"/>
</dbReference>